<evidence type="ECO:0000256" key="3">
    <source>
        <dbReference type="PIRSR" id="PIRSR001060-1"/>
    </source>
</evidence>
<feature type="disulfide bond" evidence="4">
    <location>
        <begin position="255"/>
        <end position="288"/>
    </location>
</feature>
<dbReference type="EMBL" id="CP033923">
    <property type="protein sequence ID" value="AZA93271.1"/>
    <property type="molecule type" value="Genomic_DNA"/>
</dbReference>
<feature type="domain" description="Glycoside hydrolase family 19 catalytic" evidence="5">
    <location>
        <begin position="200"/>
        <end position="210"/>
    </location>
</feature>
<protein>
    <submittedName>
        <fullName evidence="6">Chitinase</fullName>
    </submittedName>
</protein>
<evidence type="ECO:0000313" key="6">
    <source>
        <dbReference type="EMBL" id="AZA93271.1"/>
    </source>
</evidence>
<keyword evidence="7" id="KW-1185">Reference proteome</keyword>
<dbReference type="PANTHER" id="PTHR22595:SF79">
    <property type="entry name" value="CHITINASE 12"/>
    <property type="match status" value="1"/>
</dbReference>
<evidence type="ECO:0000256" key="2">
    <source>
        <dbReference type="ARBA" id="ARBA00023157"/>
    </source>
</evidence>
<proteinExistence type="predicted"/>
<dbReference type="Pfam" id="PF00182">
    <property type="entry name" value="Glyco_hydro_19"/>
    <property type="match status" value="1"/>
</dbReference>
<dbReference type="InterPro" id="IPR000726">
    <property type="entry name" value="Glyco_hydro_19_cat"/>
</dbReference>
<accession>A0AAD0YUR4</accession>
<reference evidence="6 7" key="1">
    <citation type="submission" date="2018-11" db="EMBL/GenBank/DDBJ databases">
        <title>Proposal to divide the Flavobacteriaceae and reorganize its genera based on Amino Acid Identity values calculated from whole genome sequences.</title>
        <authorList>
            <person name="Nicholson A.C."/>
            <person name="Gulvik C.A."/>
            <person name="Whitney A.M."/>
            <person name="Humrighouse B.W."/>
            <person name="Bell M."/>
            <person name="Holmes B."/>
            <person name="Steigerwalt A.G."/>
            <person name="Villarma A."/>
            <person name="Sheth M."/>
            <person name="Batra D."/>
            <person name="Pryor J."/>
            <person name="Bernardet J.-F."/>
            <person name="Hugo C."/>
            <person name="Kampfer P."/>
            <person name="Newman J."/>
            <person name="McQuiston J.R."/>
        </authorList>
    </citation>
    <scope>NUCLEOTIDE SEQUENCE [LARGE SCALE GENOMIC DNA]</scope>
    <source>
        <strain evidence="6 7">G0041</strain>
    </source>
</reference>
<feature type="active site" description="Proton donor" evidence="3">
    <location>
        <position position="112"/>
    </location>
</feature>
<gene>
    <name evidence="6" type="ORF">EG343_23015</name>
</gene>
<dbReference type="KEGG" id="cnk:EG343_23015"/>
<dbReference type="GO" id="GO:0004568">
    <property type="term" value="F:chitinase activity"/>
    <property type="evidence" value="ECO:0007669"/>
    <property type="project" value="InterPro"/>
</dbReference>
<keyword evidence="1" id="KW-0611">Plant defense</keyword>
<dbReference type="PROSITE" id="PS00774">
    <property type="entry name" value="CHITINASE_19_2"/>
    <property type="match status" value="1"/>
</dbReference>
<organism evidence="6 7">
    <name type="scientific">Chryseobacterium nakagawai</name>
    <dbReference type="NCBI Taxonomy" id="1241982"/>
    <lineage>
        <taxon>Bacteria</taxon>
        <taxon>Pseudomonadati</taxon>
        <taxon>Bacteroidota</taxon>
        <taxon>Flavobacteriia</taxon>
        <taxon>Flavobacteriales</taxon>
        <taxon>Weeksellaceae</taxon>
        <taxon>Chryseobacterium group</taxon>
        <taxon>Chryseobacterium</taxon>
    </lineage>
</organism>
<dbReference type="GO" id="GO:0006032">
    <property type="term" value="P:chitin catabolic process"/>
    <property type="evidence" value="ECO:0007669"/>
    <property type="project" value="InterPro"/>
</dbReference>
<dbReference type="Gene3D" id="1.10.530.10">
    <property type="match status" value="1"/>
</dbReference>
<evidence type="ECO:0000259" key="5">
    <source>
        <dbReference type="PROSITE" id="PS00774"/>
    </source>
</evidence>
<dbReference type="GO" id="GO:0016998">
    <property type="term" value="P:cell wall macromolecule catabolic process"/>
    <property type="evidence" value="ECO:0007669"/>
    <property type="project" value="InterPro"/>
</dbReference>
<dbReference type="GO" id="GO:0050832">
    <property type="term" value="P:defense response to fungus"/>
    <property type="evidence" value="ECO:0007669"/>
    <property type="project" value="UniProtKB-ARBA"/>
</dbReference>
<evidence type="ECO:0000313" key="7">
    <source>
        <dbReference type="Proteomes" id="UP000278288"/>
    </source>
</evidence>
<sequence length="296" mass="33658">MKTLPFIIISLGLFLTSYSRCCAQSRQNNNPLQQINETKAAAHINQLIDAKTWNLLFPNRNNIQGKNRNHQDFYSYQAFIKAVAHFPNFLNEGTQEDQKRELAAFLANIAQETSGGWDNAPGGYYKWGLYFIEENNKGNGNNYSDPSKTNYLPVAGQAYYGRGPKQLSWNYNYGQFSEAWFGDKNILLNKPGLLAENNVLSFASAIWFWMTPQFPKPSCHEVMTGKWLPTEKDKESGRIPGFGTTVNIINGGIECGQSTTPPQTQYRYEYYRYFCQYFGVDPGKNISCSTQKPFGN</sequence>
<dbReference type="SUPFAM" id="SSF53955">
    <property type="entry name" value="Lysozyme-like"/>
    <property type="match status" value="1"/>
</dbReference>
<dbReference type="GO" id="GO:0005975">
    <property type="term" value="P:carbohydrate metabolic process"/>
    <property type="evidence" value="ECO:0007669"/>
    <property type="project" value="InterPro"/>
</dbReference>
<dbReference type="AlphaFoldDB" id="A0AAD0YUR4"/>
<dbReference type="PANTHER" id="PTHR22595">
    <property type="entry name" value="CHITINASE-RELATED"/>
    <property type="match status" value="1"/>
</dbReference>
<keyword evidence="2 4" id="KW-1015">Disulfide bond</keyword>
<name>A0AAD0YUR4_CHRNA</name>
<dbReference type="Proteomes" id="UP000278288">
    <property type="component" value="Chromosome"/>
</dbReference>
<dbReference type="CDD" id="cd00325">
    <property type="entry name" value="chitinase_GH19"/>
    <property type="match status" value="1"/>
</dbReference>
<dbReference type="RefSeq" id="WP_123860061.1">
    <property type="nucleotide sequence ID" value="NZ_CP033923.1"/>
</dbReference>
<dbReference type="InterPro" id="IPR016283">
    <property type="entry name" value="Glyco_hydro_19"/>
</dbReference>
<dbReference type="InterPro" id="IPR023346">
    <property type="entry name" value="Lysozyme-like_dom_sf"/>
</dbReference>
<dbReference type="PIRSF" id="PIRSF001060">
    <property type="entry name" value="Endochitinase"/>
    <property type="match status" value="1"/>
</dbReference>
<evidence type="ECO:0000256" key="1">
    <source>
        <dbReference type="ARBA" id="ARBA00022821"/>
    </source>
</evidence>
<evidence type="ECO:0000256" key="4">
    <source>
        <dbReference type="PIRSR" id="PIRSR001060-2"/>
    </source>
</evidence>
<dbReference type="Gene3D" id="3.30.20.10">
    <property type="entry name" value="Endochitinase, domain 2"/>
    <property type="match status" value="1"/>
</dbReference>